<protein>
    <submittedName>
        <fullName evidence="3">Uncharacterized protein</fullName>
    </submittedName>
</protein>
<comment type="caution">
    <text evidence="3">The sequence shown here is derived from an EMBL/GenBank/DDBJ whole genome shotgun (WGS) entry which is preliminary data.</text>
</comment>
<keyword evidence="2" id="KW-0732">Signal</keyword>
<accession>A0AAW7YEI3</accession>
<dbReference type="RefSeq" id="WP_062687667.1">
    <property type="nucleotide sequence ID" value="NZ_AP024851.1"/>
</dbReference>
<name>A0AAW7YEI3_9GAMM</name>
<feature type="region of interest" description="Disordered" evidence="1">
    <location>
        <begin position="25"/>
        <end position="61"/>
    </location>
</feature>
<organism evidence="3 4">
    <name type="scientific">Photobacterium sanguinicancri</name>
    <dbReference type="NCBI Taxonomy" id="875932"/>
    <lineage>
        <taxon>Bacteria</taxon>
        <taxon>Pseudomonadati</taxon>
        <taxon>Pseudomonadota</taxon>
        <taxon>Gammaproteobacteria</taxon>
        <taxon>Vibrionales</taxon>
        <taxon>Vibrionaceae</taxon>
        <taxon>Photobacterium</taxon>
    </lineage>
</organism>
<proteinExistence type="predicted"/>
<evidence type="ECO:0000313" key="4">
    <source>
        <dbReference type="Proteomes" id="UP001170624"/>
    </source>
</evidence>
<gene>
    <name evidence="3" type="ORF">Q4568_21150</name>
</gene>
<reference evidence="3" key="1">
    <citation type="submission" date="2023-07" db="EMBL/GenBank/DDBJ databases">
        <title>Genome content predicts the carbon catabolic preferences of heterotrophic bacteria.</title>
        <authorList>
            <person name="Gralka M."/>
        </authorList>
    </citation>
    <scope>NUCLEOTIDE SEQUENCE</scope>
    <source>
        <strain evidence="3">G2M05</strain>
    </source>
</reference>
<feature type="signal peptide" evidence="2">
    <location>
        <begin position="1"/>
        <end position="21"/>
    </location>
</feature>
<evidence type="ECO:0000313" key="3">
    <source>
        <dbReference type="EMBL" id="MDO6545050.1"/>
    </source>
</evidence>
<feature type="compositionally biased region" description="Gly residues" evidence="1">
    <location>
        <begin position="33"/>
        <end position="53"/>
    </location>
</feature>
<dbReference type="Proteomes" id="UP001170624">
    <property type="component" value="Unassembled WGS sequence"/>
</dbReference>
<feature type="chain" id="PRO_5043891482" evidence="2">
    <location>
        <begin position="22"/>
        <end position="258"/>
    </location>
</feature>
<sequence length="258" mass="27414">MRKTNLALLVAVLVSSPLALADGHQGGYDDSGSDGGYQGGGGDYDDGYGGGPVAAGDVTNKNDVGNEIYTVDNSGNYDKTVTYTSSHDKDLSVQDSFNYDAHYDAKHTVDHSYTVKDSYNQDNDALLMHNIDNDRSHRYTDNSDNSKHWEDNSTHDYSQDWHIDMDTNHFVSKAELDGSVAQSSVKYGGGCCDSGYGERGGRYGSGGSGGGGMSEVMVTQSNEMNNSFAGASGINMAGQNAGNNSLVQQSASTNAILY</sequence>
<dbReference type="AlphaFoldDB" id="A0AAW7YEI3"/>
<dbReference type="EMBL" id="JAUOPU010000037">
    <property type="protein sequence ID" value="MDO6545050.1"/>
    <property type="molecule type" value="Genomic_DNA"/>
</dbReference>
<evidence type="ECO:0000256" key="1">
    <source>
        <dbReference type="SAM" id="MobiDB-lite"/>
    </source>
</evidence>
<evidence type="ECO:0000256" key="2">
    <source>
        <dbReference type="SAM" id="SignalP"/>
    </source>
</evidence>